<name>A0A0J1FRV1_9FIRM</name>
<dbReference type="GO" id="GO:0016020">
    <property type="term" value="C:membrane"/>
    <property type="evidence" value="ECO:0007669"/>
    <property type="project" value="InterPro"/>
</dbReference>
<proteinExistence type="inferred from homology"/>
<dbReference type="RefSeq" id="WP_047809512.1">
    <property type="nucleotide sequence ID" value="NZ_LDZY01000005.1"/>
</dbReference>
<comment type="similarity">
    <text evidence="1">Belongs to the GerABKA family.</text>
</comment>
<dbReference type="Proteomes" id="UP000036356">
    <property type="component" value="Unassembled WGS sequence"/>
</dbReference>
<evidence type="ECO:0000313" key="5">
    <source>
        <dbReference type="EMBL" id="KLU66215.1"/>
    </source>
</evidence>
<feature type="transmembrane region" description="Helical" evidence="4">
    <location>
        <begin position="295"/>
        <end position="316"/>
    </location>
</feature>
<protein>
    <submittedName>
        <fullName evidence="5">Spore germination protein A1</fullName>
    </submittedName>
</protein>
<feature type="transmembrane region" description="Helical" evidence="4">
    <location>
        <begin position="389"/>
        <end position="410"/>
    </location>
</feature>
<dbReference type="PANTHER" id="PTHR22550:SF9">
    <property type="entry name" value="STAGE V SPORULATION PROTEIN AF"/>
    <property type="match status" value="1"/>
</dbReference>
<evidence type="ECO:0000313" key="6">
    <source>
        <dbReference type="Proteomes" id="UP000036356"/>
    </source>
</evidence>
<comment type="caution">
    <text evidence="5">The sequence shown here is derived from an EMBL/GenBank/DDBJ whole genome shotgun (WGS) entry which is preliminary data.</text>
</comment>
<reference evidence="5 6" key="1">
    <citation type="submission" date="2015-06" db="EMBL/GenBank/DDBJ databases">
        <title>Draft genome of the moderately acidophilic sulfate reducer Candidatus Desulfosporosinus acididurans strain M1.</title>
        <authorList>
            <person name="Poehlein A."/>
            <person name="Petzsch P."/>
            <person name="Johnson B.D."/>
            <person name="Schloemann M."/>
            <person name="Daniel R."/>
            <person name="Muehling M."/>
        </authorList>
    </citation>
    <scope>NUCLEOTIDE SEQUENCE [LARGE SCALE GENOMIC DNA]</scope>
    <source>
        <strain evidence="5 6">M1</strain>
    </source>
</reference>
<evidence type="ECO:0000256" key="3">
    <source>
        <dbReference type="SAM" id="MobiDB-lite"/>
    </source>
</evidence>
<dbReference type="Pfam" id="PF03323">
    <property type="entry name" value="GerA"/>
    <property type="match status" value="1"/>
</dbReference>
<sequence length="498" mass="55640">MSNNSSEKNVPVSKNYQENVDYLNKELGVPDSFDVVVREMSIGGKKIAIYSINGMVDTHVASYILDALIDLERSDLIVNALDKLVKGRIVDLQVTEVETMDKVFYFVLSGPMAIFVEGQEKAIIVDLRTYPARQPQEPDIERVTRGSRDGFVETLVMNTALIRRRLRDPKLRMKLVQVGGRSKTDVCIAYIEDITNPEMVRKIQEDLQAIKIDGIPMAEKSVEEFILGSKFWNPYPRVRYTERPDVAAIHLLEGHVVILVDTSPSVIMAPATFWSHLQHAEEYRQEPIVGAYLRWIRFAGIFAALFLLPLWLGAALNPQLLPKGLQFIGVSKPAKIGLFPQVLFAEFGVDLLRMAAVHTPAPLATALGLIAAFMLGDIAVKVGMFSPEVILYVAVATVATFATPSFELGLANRLARLFIIVLTGLFNFWGFLAGTILVIFLLWRTRSFGVPYLWPLLPLNFKAMGTVLVRSPVPIKNTRPSILKPQDPIRQPEGKTKK</sequence>
<evidence type="ECO:0000256" key="4">
    <source>
        <dbReference type="SAM" id="Phobius"/>
    </source>
</evidence>
<dbReference type="PIRSF" id="PIRSF005690">
    <property type="entry name" value="GerBA"/>
    <property type="match status" value="1"/>
</dbReference>
<keyword evidence="6" id="KW-1185">Reference proteome</keyword>
<feature type="region of interest" description="Disordered" evidence="3">
    <location>
        <begin position="479"/>
        <end position="498"/>
    </location>
</feature>
<dbReference type="InterPro" id="IPR050768">
    <property type="entry name" value="UPF0353/GerABKA_families"/>
</dbReference>
<feature type="transmembrane region" description="Helical" evidence="4">
    <location>
        <begin position="363"/>
        <end position="383"/>
    </location>
</feature>
<dbReference type="STRING" id="476652.DEAC_c16140"/>
<gene>
    <name evidence="5" type="primary">gerAA_1</name>
    <name evidence="5" type="ORF">DEAC_c16140</name>
</gene>
<keyword evidence="4" id="KW-1133">Transmembrane helix</keyword>
<keyword evidence="2 4" id="KW-0472">Membrane</keyword>
<organism evidence="5 6">
    <name type="scientific">Desulfosporosinus acididurans</name>
    <dbReference type="NCBI Taxonomy" id="476652"/>
    <lineage>
        <taxon>Bacteria</taxon>
        <taxon>Bacillati</taxon>
        <taxon>Bacillota</taxon>
        <taxon>Clostridia</taxon>
        <taxon>Eubacteriales</taxon>
        <taxon>Desulfitobacteriaceae</taxon>
        <taxon>Desulfosporosinus</taxon>
    </lineage>
</organism>
<dbReference type="EMBL" id="LDZY01000005">
    <property type="protein sequence ID" value="KLU66215.1"/>
    <property type="molecule type" value="Genomic_DNA"/>
</dbReference>
<dbReference type="AlphaFoldDB" id="A0A0J1FRV1"/>
<accession>A0A0J1FRV1</accession>
<dbReference type="PATRIC" id="fig|476652.3.peg.1668"/>
<dbReference type="InterPro" id="IPR004995">
    <property type="entry name" value="Spore_Ger"/>
</dbReference>
<dbReference type="PANTHER" id="PTHR22550">
    <property type="entry name" value="SPORE GERMINATION PROTEIN"/>
    <property type="match status" value="1"/>
</dbReference>
<evidence type="ECO:0000256" key="2">
    <source>
        <dbReference type="ARBA" id="ARBA00023136"/>
    </source>
</evidence>
<keyword evidence="4" id="KW-0812">Transmembrane</keyword>
<evidence type="ECO:0000256" key="1">
    <source>
        <dbReference type="ARBA" id="ARBA00005278"/>
    </source>
</evidence>
<feature type="transmembrane region" description="Helical" evidence="4">
    <location>
        <begin position="417"/>
        <end position="443"/>
    </location>
</feature>
<dbReference type="GO" id="GO:0009847">
    <property type="term" value="P:spore germination"/>
    <property type="evidence" value="ECO:0007669"/>
    <property type="project" value="InterPro"/>
</dbReference>